<dbReference type="GeneID" id="71993586"/>
<organism evidence="1 2">
    <name type="scientific">Passalora fulva</name>
    <name type="common">Tomato leaf mold</name>
    <name type="synonym">Cladosporium fulvum</name>
    <dbReference type="NCBI Taxonomy" id="5499"/>
    <lineage>
        <taxon>Eukaryota</taxon>
        <taxon>Fungi</taxon>
        <taxon>Dikarya</taxon>
        <taxon>Ascomycota</taxon>
        <taxon>Pezizomycotina</taxon>
        <taxon>Dothideomycetes</taxon>
        <taxon>Dothideomycetidae</taxon>
        <taxon>Mycosphaerellales</taxon>
        <taxon>Mycosphaerellaceae</taxon>
        <taxon>Fulvia</taxon>
    </lineage>
</organism>
<keyword evidence="2" id="KW-1185">Reference proteome</keyword>
<reference evidence="1" key="1">
    <citation type="submission" date="2021-12" db="EMBL/GenBank/DDBJ databases">
        <authorList>
            <person name="Zaccaron A."/>
            <person name="Stergiopoulos I."/>
        </authorList>
    </citation>
    <scope>NUCLEOTIDE SEQUENCE</scope>
    <source>
        <strain evidence="1">Race5_Kim</strain>
    </source>
</reference>
<reference evidence="1" key="2">
    <citation type="journal article" date="2022" name="Microb. Genom.">
        <title>A chromosome-scale genome assembly of the tomato pathogen Cladosporium fulvum reveals a compartmentalized genome architecture and the presence of a dispensable chromosome.</title>
        <authorList>
            <person name="Zaccaron A.Z."/>
            <person name="Chen L.H."/>
            <person name="Samaras A."/>
            <person name="Stergiopoulos I."/>
        </authorList>
    </citation>
    <scope>NUCLEOTIDE SEQUENCE</scope>
    <source>
        <strain evidence="1">Race5_Kim</strain>
    </source>
</reference>
<sequence length="78" mass="8490">MSGNGVTGNDWFIGGVLIPNNQVVRRDPGYVPGHTLIGGANAPFNTYPYWPGWHAAGFTMSGNAFAYPRSYPGQFRSR</sequence>
<gene>
    <name evidence="1" type="ORF">CLAFUR5_13708</name>
</gene>
<evidence type="ECO:0000313" key="1">
    <source>
        <dbReference type="EMBL" id="UJO24828.1"/>
    </source>
</evidence>
<dbReference type="RefSeq" id="XP_047769194.1">
    <property type="nucleotide sequence ID" value="XM_047912856.1"/>
</dbReference>
<proteinExistence type="predicted"/>
<dbReference type="EMBL" id="CP090174">
    <property type="protein sequence ID" value="UJO24828.1"/>
    <property type="molecule type" value="Genomic_DNA"/>
</dbReference>
<evidence type="ECO:0000313" key="2">
    <source>
        <dbReference type="Proteomes" id="UP000756132"/>
    </source>
</evidence>
<accession>A0A9Q8PLT1</accession>
<dbReference type="KEGG" id="ffu:CLAFUR5_13708"/>
<protein>
    <submittedName>
        <fullName evidence="1">Uncharacterized protein</fullName>
    </submittedName>
</protein>
<dbReference type="AlphaFoldDB" id="A0A9Q8PLT1"/>
<dbReference type="Proteomes" id="UP000756132">
    <property type="component" value="Chromosome 12"/>
</dbReference>
<name>A0A9Q8PLT1_PASFU</name>